<comment type="similarity">
    <text evidence="1">Belongs to the protein kinase superfamily. NEK Ser/Thr protein kinase family. NIMA subfamily.</text>
</comment>
<organism evidence="11 12">
    <name type="scientific">Salmo salar</name>
    <name type="common">Atlantic salmon</name>
    <dbReference type="NCBI Taxonomy" id="8030"/>
    <lineage>
        <taxon>Eukaryota</taxon>
        <taxon>Metazoa</taxon>
        <taxon>Chordata</taxon>
        <taxon>Craniata</taxon>
        <taxon>Vertebrata</taxon>
        <taxon>Euteleostomi</taxon>
        <taxon>Actinopterygii</taxon>
        <taxon>Neopterygii</taxon>
        <taxon>Teleostei</taxon>
        <taxon>Protacanthopterygii</taxon>
        <taxon>Salmoniformes</taxon>
        <taxon>Salmonidae</taxon>
        <taxon>Salmoninae</taxon>
        <taxon>Salmo</taxon>
    </lineage>
</organism>
<accession>A0ABM3D655</accession>
<gene>
    <name evidence="12" type="primary">nek11</name>
</gene>
<evidence type="ECO:0000256" key="8">
    <source>
        <dbReference type="ARBA" id="ARBA00047899"/>
    </source>
</evidence>
<dbReference type="PROSITE" id="PS50011">
    <property type="entry name" value="PROTEIN_KINASE_DOM"/>
    <property type="match status" value="1"/>
</dbReference>
<dbReference type="Gene3D" id="3.30.200.20">
    <property type="entry name" value="Phosphorylase Kinase, domain 1"/>
    <property type="match status" value="1"/>
</dbReference>
<keyword evidence="7" id="KW-0067">ATP-binding</keyword>
<dbReference type="GeneID" id="106574086"/>
<comment type="catalytic activity">
    <reaction evidence="9">
        <text>L-seryl-[protein] + ATP = O-phospho-L-seryl-[protein] + ADP + H(+)</text>
        <dbReference type="Rhea" id="RHEA:17989"/>
        <dbReference type="Rhea" id="RHEA-COMP:9863"/>
        <dbReference type="Rhea" id="RHEA-COMP:11604"/>
        <dbReference type="ChEBI" id="CHEBI:15378"/>
        <dbReference type="ChEBI" id="CHEBI:29999"/>
        <dbReference type="ChEBI" id="CHEBI:30616"/>
        <dbReference type="ChEBI" id="CHEBI:83421"/>
        <dbReference type="ChEBI" id="CHEBI:456216"/>
        <dbReference type="EC" id="2.7.11.1"/>
    </reaction>
</comment>
<keyword evidence="5" id="KW-0547">Nucleotide-binding</keyword>
<evidence type="ECO:0000256" key="7">
    <source>
        <dbReference type="ARBA" id="ARBA00022840"/>
    </source>
</evidence>
<dbReference type="SMART" id="SM00220">
    <property type="entry name" value="S_TKc"/>
    <property type="match status" value="1"/>
</dbReference>
<dbReference type="SUPFAM" id="SSF56112">
    <property type="entry name" value="Protein kinase-like (PK-like)"/>
    <property type="match status" value="1"/>
</dbReference>
<dbReference type="InterPro" id="IPR008271">
    <property type="entry name" value="Ser/Thr_kinase_AS"/>
</dbReference>
<dbReference type="PANTHER" id="PTHR44899:SF8">
    <property type="entry name" value="NIMA-RELATED KINASE 11"/>
    <property type="match status" value="1"/>
</dbReference>
<dbReference type="InterPro" id="IPR011009">
    <property type="entry name" value="Kinase-like_dom_sf"/>
</dbReference>
<evidence type="ECO:0000256" key="2">
    <source>
        <dbReference type="ARBA" id="ARBA00012513"/>
    </source>
</evidence>
<dbReference type="Proteomes" id="UP001652741">
    <property type="component" value="Chromosome ssa02"/>
</dbReference>
<dbReference type="RefSeq" id="XP_045554296.1">
    <property type="nucleotide sequence ID" value="XM_045698340.1"/>
</dbReference>
<evidence type="ECO:0000256" key="4">
    <source>
        <dbReference type="ARBA" id="ARBA00022679"/>
    </source>
</evidence>
<dbReference type="EC" id="2.7.11.1" evidence="2"/>
<evidence type="ECO:0000256" key="5">
    <source>
        <dbReference type="ARBA" id="ARBA00022741"/>
    </source>
</evidence>
<dbReference type="InterPro" id="IPR051131">
    <property type="entry name" value="NEK_Ser/Thr_kinase_NIMA"/>
</dbReference>
<feature type="domain" description="Protein kinase" evidence="10">
    <location>
        <begin position="34"/>
        <end position="292"/>
    </location>
</feature>
<comment type="catalytic activity">
    <reaction evidence="8">
        <text>L-threonyl-[protein] + ATP = O-phospho-L-threonyl-[protein] + ADP + H(+)</text>
        <dbReference type="Rhea" id="RHEA:46608"/>
        <dbReference type="Rhea" id="RHEA-COMP:11060"/>
        <dbReference type="Rhea" id="RHEA-COMP:11605"/>
        <dbReference type="ChEBI" id="CHEBI:15378"/>
        <dbReference type="ChEBI" id="CHEBI:30013"/>
        <dbReference type="ChEBI" id="CHEBI:30616"/>
        <dbReference type="ChEBI" id="CHEBI:61977"/>
        <dbReference type="ChEBI" id="CHEBI:456216"/>
        <dbReference type="EC" id="2.7.11.1"/>
    </reaction>
</comment>
<keyword evidence="11" id="KW-1185">Reference proteome</keyword>
<protein>
    <recommendedName>
        <fullName evidence="2">non-specific serine/threonine protein kinase</fullName>
        <ecNumber evidence="2">2.7.11.1</ecNumber>
    </recommendedName>
</protein>
<evidence type="ECO:0000313" key="11">
    <source>
        <dbReference type="Proteomes" id="UP001652741"/>
    </source>
</evidence>
<evidence type="ECO:0000256" key="6">
    <source>
        <dbReference type="ARBA" id="ARBA00022777"/>
    </source>
</evidence>
<keyword evidence="4" id="KW-0808">Transferase</keyword>
<dbReference type="PROSITE" id="PS00108">
    <property type="entry name" value="PROTEIN_KINASE_ST"/>
    <property type="match status" value="1"/>
</dbReference>
<dbReference type="PANTHER" id="PTHR44899">
    <property type="entry name" value="CAMK FAMILY PROTEIN KINASE"/>
    <property type="match status" value="1"/>
</dbReference>
<name>A0ABM3D655_SALSA</name>
<keyword evidence="6 12" id="KW-0418">Kinase</keyword>
<dbReference type="GO" id="GO:0016301">
    <property type="term" value="F:kinase activity"/>
    <property type="evidence" value="ECO:0007669"/>
    <property type="project" value="UniProtKB-KW"/>
</dbReference>
<evidence type="ECO:0000313" key="12">
    <source>
        <dbReference type="RefSeq" id="XP_045554296.1"/>
    </source>
</evidence>
<evidence type="ECO:0000256" key="3">
    <source>
        <dbReference type="ARBA" id="ARBA00022527"/>
    </source>
</evidence>
<proteinExistence type="inferred from homology"/>
<dbReference type="Gene3D" id="1.10.510.10">
    <property type="entry name" value="Transferase(Phosphotransferase) domain 1"/>
    <property type="match status" value="1"/>
</dbReference>
<keyword evidence="3" id="KW-0723">Serine/threonine-protein kinase</keyword>
<evidence type="ECO:0000259" key="10">
    <source>
        <dbReference type="PROSITE" id="PS50011"/>
    </source>
</evidence>
<dbReference type="InterPro" id="IPR000719">
    <property type="entry name" value="Prot_kinase_dom"/>
</dbReference>
<reference evidence="12" key="1">
    <citation type="submission" date="2025-08" db="UniProtKB">
        <authorList>
            <consortium name="RefSeq"/>
        </authorList>
    </citation>
    <scope>IDENTIFICATION</scope>
</reference>
<evidence type="ECO:0000256" key="1">
    <source>
        <dbReference type="ARBA" id="ARBA00010886"/>
    </source>
</evidence>
<sequence>MPKFEELEAHSSCHVHSLSTPITPVPSNLIAKRYSILQRLGRGSFGTVYLVQDTRARDGEKLKVLKEIPLGDLRPNETVHASQEAQLLSQLHHPAIITFYSSFLHRDSFCIITEYCEDRDLDCHLEEVREAGQSLPETQVTDWLIQLLLGLHYMHNRRILHRDLKAKNIFLKRNIVKIGDFGVSCLLMGSCDLATTFTGTPYYMSPEVLNHHGYDSKSDIWALGCILYEMCCLSHAFEGHNFLSVVMKIVEGETPRLTASYSLELNTLMQRMLEKTPSSRLSAAEALKTKFIEDSMQILKHKFCSLTLRDKTSAGERDAAQILKAVQRKVHLQTLREKSELDRMTPRERMRLRKLQAADDKARRLRRLAEEKYQENHFRMQELRSLHFEKVSLDVLNESAGDAVHQTAPIPSENYRSLGCSQPMGRQQQDKMRMSEPVGREIPEDPQTAEVYYYMDGFESCTDEEEEEREEGDTLTSETLCHTYGQDSDLEAMMRHMEQVLEGELSVAEAVPEEGQCVPMGPPVINSTMAETRIQRMTESVSRRLGLTVFQRVYNYLKGARERQEDEGSIRQALSSLVERPSDGFEVDQLLYYEEQLQGAREGAREDYFPAVRNGSDHTGFRSINAQMNHHQPNPVSFSWCQEDHRGR</sequence>
<dbReference type="Pfam" id="PF00069">
    <property type="entry name" value="Pkinase"/>
    <property type="match status" value="1"/>
</dbReference>
<evidence type="ECO:0000256" key="9">
    <source>
        <dbReference type="ARBA" id="ARBA00048679"/>
    </source>
</evidence>